<sequence length="141" mass="15827">MSPAAAEIRAAIRTVLASWSGLVVQERGVSRPARDIPALSRFLCRHIDWLTRHPAAGDLMDEIRELTRRAHHVAYPDRSRRVPLGYCPVPECEGELVARMRSRDDALPSDIACSISPHHSWPATSWTRLARQVRRSQGESA</sequence>
<proteinExistence type="predicted"/>
<name>A0A3M2LLE0_9ACTN</name>
<keyword evidence="2" id="KW-1185">Reference proteome</keyword>
<comment type="caution">
    <text evidence="1">The sequence shown here is derived from an EMBL/GenBank/DDBJ whole genome shotgun (WGS) entry which is preliminary data.</text>
</comment>
<reference evidence="1 2" key="1">
    <citation type="submission" date="2018-10" db="EMBL/GenBank/DDBJ databases">
        <title>Isolation, diversity and antifungal activity of actinobacteria from wheat.</title>
        <authorList>
            <person name="Han C."/>
        </authorList>
    </citation>
    <scope>NUCLEOTIDE SEQUENCE [LARGE SCALE GENOMIC DNA]</scope>
    <source>
        <strain evidence="1 2">NEAU-YY642</strain>
    </source>
</reference>
<protein>
    <submittedName>
        <fullName evidence="1">Uncharacterized protein</fullName>
    </submittedName>
</protein>
<organism evidence="1 2">
    <name type="scientific">Streptomyces triticirhizae</name>
    <dbReference type="NCBI Taxonomy" id="2483353"/>
    <lineage>
        <taxon>Bacteria</taxon>
        <taxon>Bacillati</taxon>
        <taxon>Actinomycetota</taxon>
        <taxon>Actinomycetes</taxon>
        <taxon>Kitasatosporales</taxon>
        <taxon>Streptomycetaceae</taxon>
        <taxon>Streptomyces</taxon>
    </lineage>
</organism>
<dbReference type="AlphaFoldDB" id="A0A3M2LLE0"/>
<evidence type="ECO:0000313" key="2">
    <source>
        <dbReference type="Proteomes" id="UP000278673"/>
    </source>
</evidence>
<accession>A0A3M2LLE0</accession>
<dbReference type="EMBL" id="RFFJ01000095">
    <property type="protein sequence ID" value="RMI38241.1"/>
    <property type="molecule type" value="Genomic_DNA"/>
</dbReference>
<evidence type="ECO:0000313" key="1">
    <source>
        <dbReference type="EMBL" id="RMI38241.1"/>
    </source>
</evidence>
<dbReference type="Proteomes" id="UP000278673">
    <property type="component" value="Unassembled WGS sequence"/>
</dbReference>
<gene>
    <name evidence="1" type="ORF">EBN88_17310</name>
</gene>